<evidence type="ECO:0000313" key="2">
    <source>
        <dbReference type="Proteomes" id="UP000445696"/>
    </source>
</evidence>
<comment type="caution">
    <text evidence="1">The sequence shown here is derived from an EMBL/GenBank/DDBJ whole genome shotgun (WGS) entry which is preliminary data.</text>
</comment>
<dbReference type="InterPro" id="IPR029069">
    <property type="entry name" value="HotDog_dom_sf"/>
</dbReference>
<organism evidence="1 2">
    <name type="scientific">Sneathiella chungangensis</name>
    <dbReference type="NCBI Taxonomy" id="1418234"/>
    <lineage>
        <taxon>Bacteria</taxon>
        <taxon>Pseudomonadati</taxon>
        <taxon>Pseudomonadota</taxon>
        <taxon>Alphaproteobacteria</taxon>
        <taxon>Sneathiellales</taxon>
        <taxon>Sneathiellaceae</taxon>
        <taxon>Sneathiella</taxon>
    </lineage>
</organism>
<dbReference type="EMBL" id="WTVA01000014">
    <property type="protein sequence ID" value="MZR22998.1"/>
    <property type="molecule type" value="Genomic_DNA"/>
</dbReference>
<dbReference type="Gene3D" id="3.10.129.10">
    <property type="entry name" value="Hotdog Thioesterase"/>
    <property type="match status" value="1"/>
</dbReference>
<sequence length="148" mass="15856">MQPDHPEKDEKSAGLARPSDFLPSLPFVKTHGVRLLDDSPGHIVIEAPFQEALSTPPDLFPASVVGTIGDIAAVSSCHSLLPKGWACATLDFTVKMTGQARGEKLIARGRVLQNGRTLSVGAADIYCISEEEEKLCGTVIASTRNFRL</sequence>
<dbReference type="RefSeq" id="WP_161339482.1">
    <property type="nucleotide sequence ID" value="NZ_JBHSDG010000003.1"/>
</dbReference>
<name>A0A845MG89_9PROT</name>
<dbReference type="AlphaFoldDB" id="A0A845MG89"/>
<dbReference type="SUPFAM" id="SSF54637">
    <property type="entry name" value="Thioesterase/thiol ester dehydrase-isomerase"/>
    <property type="match status" value="1"/>
</dbReference>
<dbReference type="OrthoDB" id="9806185at2"/>
<dbReference type="Proteomes" id="UP000445696">
    <property type="component" value="Unassembled WGS sequence"/>
</dbReference>
<gene>
    <name evidence="1" type="ORF">GQF03_11735</name>
</gene>
<accession>A0A845MG89</accession>
<reference evidence="1 2" key="1">
    <citation type="journal article" date="2014" name="Int. J. Syst. Evol. Microbiol.">
        <title>Sneathiella chungangensis sp. nov., isolated from a marine sand, and emended description of the genus Sneathiella.</title>
        <authorList>
            <person name="Siamphan C."/>
            <person name="Kim H."/>
            <person name="Lee J.S."/>
            <person name="Kim W."/>
        </authorList>
    </citation>
    <scope>NUCLEOTIDE SEQUENCE [LARGE SCALE GENOMIC DNA]</scope>
    <source>
        <strain evidence="1 2">KCTC 32476</strain>
    </source>
</reference>
<proteinExistence type="predicted"/>
<evidence type="ECO:0000313" key="1">
    <source>
        <dbReference type="EMBL" id="MZR22998.1"/>
    </source>
</evidence>
<dbReference type="CDD" id="cd03443">
    <property type="entry name" value="PaaI_thioesterase"/>
    <property type="match status" value="1"/>
</dbReference>
<protein>
    <submittedName>
        <fullName evidence="1">PaaI family thioesterase</fullName>
    </submittedName>
</protein>
<keyword evidence="2" id="KW-1185">Reference proteome</keyword>